<evidence type="ECO:0000256" key="9">
    <source>
        <dbReference type="ARBA" id="ARBA00023136"/>
    </source>
</evidence>
<evidence type="ECO:0000256" key="2">
    <source>
        <dbReference type="ARBA" id="ARBA00006375"/>
    </source>
</evidence>
<keyword evidence="6" id="KW-0999">Mitochondrion inner membrane</keyword>
<keyword evidence="9 10" id="KW-0472">Membrane</keyword>
<evidence type="ECO:0000256" key="1">
    <source>
        <dbReference type="ARBA" id="ARBA00004448"/>
    </source>
</evidence>
<keyword evidence="13" id="KW-1185">Reference proteome</keyword>
<evidence type="ECO:0000256" key="8">
    <source>
        <dbReference type="ARBA" id="ARBA00023128"/>
    </source>
</evidence>
<dbReference type="PANTHER" id="PTHR45760">
    <property type="entry name" value="FI19922P1-RELATED"/>
    <property type="match status" value="1"/>
</dbReference>
<name>A0A376B1D4_9ASCO</name>
<evidence type="ECO:0000313" key="13">
    <source>
        <dbReference type="Proteomes" id="UP000262825"/>
    </source>
</evidence>
<comment type="similarity">
    <text evidence="2 11">Belongs to the mitochondrial carrier (TC 2.A.29) family.</text>
</comment>
<keyword evidence="4 10" id="KW-0812">Transmembrane</keyword>
<keyword evidence="5" id="KW-0677">Repeat</keyword>
<dbReference type="InterPro" id="IPR018108">
    <property type="entry name" value="MCP_transmembrane"/>
</dbReference>
<dbReference type="PRINTS" id="PR00926">
    <property type="entry name" value="MITOCARRIER"/>
</dbReference>
<evidence type="ECO:0000256" key="11">
    <source>
        <dbReference type="RuleBase" id="RU000488"/>
    </source>
</evidence>
<reference evidence="13" key="1">
    <citation type="submission" date="2018-06" db="EMBL/GenBank/DDBJ databases">
        <authorList>
            <person name="Guldener U."/>
        </authorList>
    </citation>
    <scope>NUCLEOTIDE SEQUENCE [LARGE SCALE GENOMIC DNA]</scope>
    <source>
        <strain evidence="13">UTAD17</strain>
    </source>
</reference>
<dbReference type="SUPFAM" id="SSF103506">
    <property type="entry name" value="Mitochondrial carrier"/>
    <property type="match status" value="1"/>
</dbReference>
<dbReference type="InterPro" id="IPR023395">
    <property type="entry name" value="MCP_dom_sf"/>
</dbReference>
<feature type="repeat" description="Solcar" evidence="10">
    <location>
        <begin position="115"/>
        <end position="206"/>
    </location>
</feature>
<evidence type="ECO:0000256" key="6">
    <source>
        <dbReference type="ARBA" id="ARBA00022792"/>
    </source>
</evidence>
<accession>A0A376B1D4</accession>
<evidence type="ECO:0000256" key="5">
    <source>
        <dbReference type="ARBA" id="ARBA00022737"/>
    </source>
</evidence>
<organism evidence="12 13">
    <name type="scientific">Saccharomycodes ludwigii</name>
    <dbReference type="NCBI Taxonomy" id="36035"/>
    <lineage>
        <taxon>Eukaryota</taxon>
        <taxon>Fungi</taxon>
        <taxon>Dikarya</taxon>
        <taxon>Ascomycota</taxon>
        <taxon>Saccharomycotina</taxon>
        <taxon>Saccharomycetes</taxon>
        <taxon>Saccharomycodales</taxon>
        <taxon>Saccharomycodaceae</taxon>
        <taxon>Saccharomycodes</taxon>
    </lineage>
</organism>
<feature type="repeat" description="Solcar" evidence="10">
    <location>
        <begin position="1"/>
        <end position="108"/>
    </location>
</feature>
<dbReference type="GO" id="GO:1990542">
    <property type="term" value="P:mitochondrial transmembrane transport"/>
    <property type="evidence" value="ECO:0007669"/>
    <property type="project" value="InterPro"/>
</dbReference>
<evidence type="ECO:0000256" key="3">
    <source>
        <dbReference type="ARBA" id="ARBA00022448"/>
    </source>
</evidence>
<sequence length="326" mass="36880">MDVVRIRIQQQQILPKCGCTTLPHQVPNSNNTLLQPYINKGKLFWQEQCFRNITCDNSLRFDNTVDAFRKISRIEGLNALWRGLSITLLMAIPSNVVYFSGYETLRDYSPLNANFPTINPLVCGALARTIAATTIAPLELLKTRLQSIPSIKSNSLKIFKDLMQETKIEINSLGYKALFKGLEITLFRDVPFSAIYWGSYEFYKKNFWVSPTSSSNGQTNANWIHFLNSFLGGSLSGALAALITHPFDVGKTRLQISIIQNNDNKNQQQKTQNLDKNMFKYLNNIRKLEGITALYAGLVPRVVKVAPSCAIMISTYEISKKFFQNS</sequence>
<dbReference type="AlphaFoldDB" id="A0A376B1D4"/>
<evidence type="ECO:0000256" key="4">
    <source>
        <dbReference type="ARBA" id="ARBA00022692"/>
    </source>
</evidence>
<dbReference type="VEuPathDB" id="FungiDB:SCODWIG_00267"/>
<dbReference type="GO" id="GO:0005743">
    <property type="term" value="C:mitochondrial inner membrane"/>
    <property type="evidence" value="ECO:0007669"/>
    <property type="project" value="UniProtKB-SubCell"/>
</dbReference>
<dbReference type="PROSITE" id="PS50920">
    <property type="entry name" value="SOLCAR"/>
    <property type="match status" value="3"/>
</dbReference>
<evidence type="ECO:0000313" key="12">
    <source>
        <dbReference type="EMBL" id="SSD58506.1"/>
    </source>
</evidence>
<dbReference type="Proteomes" id="UP000262825">
    <property type="component" value="Unassembled WGS sequence"/>
</dbReference>
<dbReference type="InterPro" id="IPR045315">
    <property type="entry name" value="Mtm1-like"/>
</dbReference>
<evidence type="ECO:0000256" key="10">
    <source>
        <dbReference type="PROSITE-ProRule" id="PRU00282"/>
    </source>
</evidence>
<dbReference type="EMBL" id="UFAJ01000020">
    <property type="protein sequence ID" value="SSD58506.1"/>
    <property type="molecule type" value="Genomic_DNA"/>
</dbReference>
<protein>
    <submittedName>
        <fullName evidence="12">Related to Mitochondrial carrier protein MTM1</fullName>
    </submittedName>
</protein>
<dbReference type="PANTHER" id="PTHR45760:SF2">
    <property type="entry name" value="FI19922P1-RELATED"/>
    <property type="match status" value="1"/>
</dbReference>
<keyword evidence="7" id="KW-1133">Transmembrane helix</keyword>
<dbReference type="InterPro" id="IPR002067">
    <property type="entry name" value="MCP"/>
</dbReference>
<dbReference type="Pfam" id="PF00153">
    <property type="entry name" value="Mito_carr"/>
    <property type="match status" value="3"/>
</dbReference>
<keyword evidence="3 11" id="KW-0813">Transport</keyword>
<gene>
    <name evidence="12" type="ORF">SCODWIG_00267</name>
</gene>
<evidence type="ECO:0000256" key="7">
    <source>
        <dbReference type="ARBA" id="ARBA00022989"/>
    </source>
</evidence>
<feature type="repeat" description="Solcar" evidence="10">
    <location>
        <begin position="224"/>
        <end position="322"/>
    </location>
</feature>
<proteinExistence type="inferred from homology"/>
<comment type="subcellular location">
    <subcellularLocation>
        <location evidence="1">Mitochondrion inner membrane</location>
        <topology evidence="1">Multi-pass membrane protein</topology>
    </subcellularLocation>
</comment>
<keyword evidence="8" id="KW-0496">Mitochondrion</keyword>
<dbReference type="Gene3D" id="1.50.40.10">
    <property type="entry name" value="Mitochondrial carrier domain"/>
    <property type="match status" value="1"/>
</dbReference>